<organism evidence="1 2">
    <name type="scientific">Bordetella genomosp. 4</name>
    <dbReference type="NCBI Taxonomy" id="463044"/>
    <lineage>
        <taxon>Bacteria</taxon>
        <taxon>Pseudomonadati</taxon>
        <taxon>Pseudomonadota</taxon>
        <taxon>Betaproteobacteria</taxon>
        <taxon>Burkholderiales</taxon>
        <taxon>Alcaligenaceae</taxon>
        <taxon>Bordetella</taxon>
    </lineage>
</organism>
<name>A0A261U605_9BORD</name>
<dbReference type="EMBL" id="NEVQ01000012">
    <property type="protein sequence ID" value="OZI57376.1"/>
    <property type="molecule type" value="Genomic_DNA"/>
</dbReference>
<evidence type="ECO:0000313" key="2">
    <source>
        <dbReference type="Proteomes" id="UP000216885"/>
    </source>
</evidence>
<keyword evidence="2" id="KW-1185">Reference proteome</keyword>
<protein>
    <submittedName>
        <fullName evidence="1">Uncharacterized protein</fullName>
    </submittedName>
</protein>
<sequence>MAAHATGYAVGQVLGGQLDFGDAAKSTKDGLIVPFVGSSALRCVDAGTDMARLRQAAVIAVAGLYGLADGWDNAHSHTLELRW</sequence>
<comment type="caution">
    <text evidence="1">The sequence shown here is derived from an EMBL/GenBank/DDBJ whole genome shotgun (WGS) entry which is preliminary data.</text>
</comment>
<proteinExistence type="predicted"/>
<evidence type="ECO:0000313" key="1">
    <source>
        <dbReference type="EMBL" id="OZI57376.1"/>
    </source>
</evidence>
<accession>A0A261U605</accession>
<dbReference type="AlphaFoldDB" id="A0A261U605"/>
<gene>
    <name evidence="1" type="ORF">CAL20_08185</name>
</gene>
<reference evidence="1 2" key="1">
    <citation type="submission" date="2017-05" db="EMBL/GenBank/DDBJ databases">
        <title>Complete and WGS of Bordetella genogroups.</title>
        <authorList>
            <person name="Spilker T."/>
            <person name="LiPuma J."/>
        </authorList>
    </citation>
    <scope>NUCLEOTIDE SEQUENCE [LARGE SCALE GENOMIC DNA]</scope>
    <source>
        <strain evidence="1 2">AU9919</strain>
    </source>
</reference>
<dbReference type="Proteomes" id="UP000216885">
    <property type="component" value="Unassembled WGS sequence"/>
</dbReference>